<dbReference type="OrthoDB" id="2434934at2759"/>
<dbReference type="EMBL" id="JABCKI010000135">
    <property type="protein sequence ID" value="KAG5652348.1"/>
    <property type="molecule type" value="Genomic_DNA"/>
</dbReference>
<dbReference type="Proteomes" id="UP000717328">
    <property type="component" value="Unassembled WGS sequence"/>
</dbReference>
<evidence type="ECO:0000313" key="2">
    <source>
        <dbReference type="EMBL" id="KAG5652348.1"/>
    </source>
</evidence>
<feature type="compositionally biased region" description="Basic and acidic residues" evidence="1">
    <location>
        <begin position="449"/>
        <end position="459"/>
    </location>
</feature>
<sequence>MGLLDLLTYSARSAETSSAHPVSDLATQTSTESPPAMTSSVLETPNDATEDPLIAPALLFNEPQSIPKIVVSKPTNSESHSIDSVAKPATDGRPQVNFRRFSLRAFSLNRAHDKPIVSVAQEQEHEKKAYKARKLYAIRQRFTSSDKRAKQSALVLRSIIVGGPPAATPQITPTNARPELSRIKAQLNNPKSANKLIAQLRALPISDVLPEGKSFAGAGANVAQGPIHAVCLEHPDAEEEKLHFAPLRNQCPGANDSDAVFGGKASVEQVMAMFNDMNIVNLMKPQDLGLGQPGSGPGLLSGALPTAETVIKGFEQITPQLMALGYATGKAIIPDHAGIYPPTDRMSVITYWWGFELVLPPPTLKHLADAKSIAGTIVNLLTALALINNGVREILPFVRYISQFIDYEFDNIKKHDVGRGVVCAATWIMPAALVARPWDFPDPPPTDANEEKEKVRTTKQEPTPQPPNTISPLPPTSPVPSPDPVVDITPPSLPTFADSMVNAYADSVHFPPVVLPAKADPNQ</sequence>
<evidence type="ECO:0000256" key="1">
    <source>
        <dbReference type="SAM" id="MobiDB-lite"/>
    </source>
</evidence>
<accession>A0A9P7KJ81</accession>
<feature type="region of interest" description="Disordered" evidence="1">
    <location>
        <begin position="71"/>
        <end position="93"/>
    </location>
</feature>
<proteinExistence type="predicted"/>
<comment type="caution">
    <text evidence="2">The sequence shown here is derived from an EMBL/GenBank/DDBJ whole genome shotgun (WGS) entry which is preliminary data.</text>
</comment>
<feature type="compositionally biased region" description="Polar residues" evidence="1">
    <location>
        <begin position="17"/>
        <end position="47"/>
    </location>
</feature>
<reference evidence="2" key="2">
    <citation type="submission" date="2021-10" db="EMBL/GenBank/DDBJ databases">
        <title>Phylogenomics reveals ancestral predisposition of the termite-cultivated fungus Termitomyces towards a domesticated lifestyle.</title>
        <authorList>
            <person name="Auxier B."/>
            <person name="Grum-Grzhimaylo A."/>
            <person name="Cardenas M.E."/>
            <person name="Lodge J.D."/>
            <person name="Laessoe T."/>
            <person name="Pedersen O."/>
            <person name="Smith M.E."/>
            <person name="Kuyper T.W."/>
            <person name="Franco-Molano E.A."/>
            <person name="Baroni T.J."/>
            <person name="Aanen D.K."/>
        </authorList>
    </citation>
    <scope>NUCLEOTIDE SEQUENCE</scope>
    <source>
        <strain evidence="2">D49</strain>
    </source>
</reference>
<organism evidence="2 3">
    <name type="scientific">Sphagnurus paluster</name>
    <dbReference type="NCBI Taxonomy" id="117069"/>
    <lineage>
        <taxon>Eukaryota</taxon>
        <taxon>Fungi</taxon>
        <taxon>Dikarya</taxon>
        <taxon>Basidiomycota</taxon>
        <taxon>Agaricomycotina</taxon>
        <taxon>Agaricomycetes</taxon>
        <taxon>Agaricomycetidae</taxon>
        <taxon>Agaricales</taxon>
        <taxon>Tricholomatineae</taxon>
        <taxon>Lyophyllaceae</taxon>
        <taxon>Sphagnurus</taxon>
    </lineage>
</organism>
<name>A0A9P7KJ81_9AGAR</name>
<keyword evidence="3" id="KW-1185">Reference proteome</keyword>
<protein>
    <submittedName>
        <fullName evidence="2">Uncharacterized protein</fullName>
    </submittedName>
</protein>
<feature type="region of interest" description="Disordered" evidence="1">
    <location>
        <begin position="439"/>
        <end position="492"/>
    </location>
</feature>
<dbReference type="AlphaFoldDB" id="A0A9P7KJ81"/>
<feature type="region of interest" description="Disordered" evidence="1">
    <location>
        <begin position="17"/>
        <end position="48"/>
    </location>
</feature>
<feature type="compositionally biased region" description="Pro residues" evidence="1">
    <location>
        <begin position="463"/>
        <end position="483"/>
    </location>
</feature>
<evidence type="ECO:0000313" key="3">
    <source>
        <dbReference type="Proteomes" id="UP000717328"/>
    </source>
</evidence>
<reference evidence="2" key="1">
    <citation type="submission" date="2021-02" db="EMBL/GenBank/DDBJ databases">
        <authorList>
            <person name="Nieuwenhuis M."/>
            <person name="Van De Peppel L.J.J."/>
        </authorList>
    </citation>
    <scope>NUCLEOTIDE SEQUENCE</scope>
    <source>
        <strain evidence="2">D49</strain>
    </source>
</reference>
<gene>
    <name evidence="2" type="ORF">H0H81_005325</name>
</gene>